<dbReference type="AlphaFoldDB" id="Q2J5G7"/>
<reference evidence="1 2" key="1">
    <citation type="journal article" date="2007" name="Genome Res.">
        <title>Genome characteristics of facultatively symbiotic Frankia sp. strains reflect host range and host plant biogeography.</title>
        <authorList>
            <person name="Normand P."/>
            <person name="Lapierre P."/>
            <person name="Tisa L.S."/>
            <person name="Gogarten J.P."/>
            <person name="Alloisio N."/>
            <person name="Bagnarol E."/>
            <person name="Bassi C.A."/>
            <person name="Berry A.M."/>
            <person name="Bickhart D.M."/>
            <person name="Choisne N."/>
            <person name="Couloux A."/>
            <person name="Cournoyer B."/>
            <person name="Cruveiller S."/>
            <person name="Daubin V."/>
            <person name="Demange N."/>
            <person name="Francino M.P."/>
            <person name="Goltsman E."/>
            <person name="Huang Y."/>
            <person name="Kopp O.R."/>
            <person name="Labarre L."/>
            <person name="Lapidus A."/>
            <person name="Lavire C."/>
            <person name="Marechal J."/>
            <person name="Martinez M."/>
            <person name="Mastronunzio J.E."/>
            <person name="Mullin B.C."/>
            <person name="Niemann J."/>
            <person name="Pujic P."/>
            <person name="Rawnsley T."/>
            <person name="Rouy Z."/>
            <person name="Schenowitz C."/>
            <person name="Sellstedt A."/>
            <person name="Tavares F."/>
            <person name="Tomkins J.P."/>
            <person name="Vallenet D."/>
            <person name="Valverde C."/>
            <person name="Wall L.G."/>
            <person name="Wang Y."/>
            <person name="Medigue C."/>
            <person name="Benson D.R."/>
        </authorList>
    </citation>
    <scope>NUCLEOTIDE SEQUENCE [LARGE SCALE GENOMIC DNA]</scope>
    <source>
        <strain evidence="2">DSM 45818 / CECT 9043 / CcI3</strain>
    </source>
</reference>
<evidence type="ECO:0000313" key="1">
    <source>
        <dbReference type="EMBL" id="ABD13475.1"/>
    </source>
</evidence>
<sequence length="167" mass="17849">MRGSVAVGAAGWEFHTGQLPEFLLLPCDGLIVGSFPEAVEADSEAQQMLLSDQMAVDEDIMVGASIGIAQLGPVGLVVLHRRFTSLMASRVAWAVGIRLRRARLAAGESPRVVMAGSKPNPDVTPDGVTFTLHRVRVCDHEVVSLIEVWEVHFPALVLAAGEDSVLL</sequence>
<dbReference type="RefSeq" id="WP_011438490.1">
    <property type="nucleotide sequence ID" value="NZ_JENI01000063.1"/>
</dbReference>
<accession>Q2J5G7</accession>
<evidence type="ECO:0000313" key="2">
    <source>
        <dbReference type="Proteomes" id="UP000001937"/>
    </source>
</evidence>
<protein>
    <submittedName>
        <fullName evidence="1">Uncharacterized protein</fullName>
    </submittedName>
</protein>
<dbReference type="HOGENOM" id="CLU_1683993_0_0_11"/>
<proteinExistence type="predicted"/>
<dbReference type="EMBL" id="CP000249">
    <property type="protein sequence ID" value="ABD13475.1"/>
    <property type="molecule type" value="Genomic_DNA"/>
</dbReference>
<name>Q2J5G7_FRACC</name>
<gene>
    <name evidence="1" type="ordered locus">Francci3_4127</name>
</gene>
<dbReference type="KEGG" id="fra:Francci3_4127"/>
<dbReference type="Proteomes" id="UP000001937">
    <property type="component" value="Chromosome"/>
</dbReference>
<organism evidence="1 2">
    <name type="scientific">Frankia casuarinae (strain DSM 45818 / CECT 9043 / HFP020203 / CcI3)</name>
    <dbReference type="NCBI Taxonomy" id="106370"/>
    <lineage>
        <taxon>Bacteria</taxon>
        <taxon>Bacillati</taxon>
        <taxon>Actinomycetota</taxon>
        <taxon>Actinomycetes</taxon>
        <taxon>Frankiales</taxon>
        <taxon>Frankiaceae</taxon>
        <taxon>Frankia</taxon>
    </lineage>
</organism>
<dbReference type="STRING" id="106370.Francci3_4127"/>
<keyword evidence="2" id="KW-1185">Reference proteome</keyword>